<reference evidence="2" key="1">
    <citation type="submission" date="2020-05" db="EMBL/GenBank/DDBJ databases">
        <authorList>
            <person name="Chiriac C."/>
            <person name="Salcher M."/>
            <person name="Ghai R."/>
            <person name="Kavagutti S V."/>
        </authorList>
    </citation>
    <scope>NUCLEOTIDE SEQUENCE</scope>
</reference>
<dbReference type="AlphaFoldDB" id="A0A6J7Q9W9"/>
<sequence length="129" mass="13422">MLAGDSLTTDDVERIEVTVARERARCGVDFSVYVGALEQGRDTALALHAELGEAADDAVLVAVDPGARSTEIVTGAKARRWVDDRACALAALAMISSLSGGDLVGGICHGLTTLGDQARHPQALHTDQP</sequence>
<organism evidence="2">
    <name type="scientific">freshwater metagenome</name>
    <dbReference type="NCBI Taxonomy" id="449393"/>
    <lineage>
        <taxon>unclassified sequences</taxon>
        <taxon>metagenomes</taxon>
        <taxon>ecological metagenomes</taxon>
    </lineage>
</organism>
<accession>A0A6J7Q9W9</accession>
<protein>
    <submittedName>
        <fullName evidence="2">Unannotated protein</fullName>
    </submittedName>
</protein>
<gene>
    <name evidence="1" type="ORF">UFOPK3773_00845</name>
    <name evidence="2" type="ORF">UFOPK3992_01322</name>
</gene>
<dbReference type="Pfam" id="PF17174">
    <property type="entry name" value="DUF5130"/>
    <property type="match status" value="1"/>
</dbReference>
<proteinExistence type="predicted"/>
<evidence type="ECO:0000313" key="2">
    <source>
        <dbReference type="EMBL" id="CAB5013069.1"/>
    </source>
</evidence>
<dbReference type="InterPro" id="IPR033437">
    <property type="entry name" value="DUF5130"/>
</dbReference>
<dbReference type="EMBL" id="CAFBOZ010000196">
    <property type="protein sequence ID" value="CAB5013069.1"/>
    <property type="molecule type" value="Genomic_DNA"/>
</dbReference>
<name>A0A6J7Q9W9_9ZZZZ</name>
<dbReference type="EMBL" id="CAFBNF010000074">
    <property type="protein sequence ID" value="CAB4940769.1"/>
    <property type="molecule type" value="Genomic_DNA"/>
</dbReference>
<dbReference type="Gene3D" id="3.10.310.50">
    <property type="match status" value="1"/>
</dbReference>
<evidence type="ECO:0000313" key="1">
    <source>
        <dbReference type="EMBL" id="CAB4940769.1"/>
    </source>
</evidence>